<feature type="transmembrane region" description="Helical" evidence="1">
    <location>
        <begin position="264"/>
        <end position="286"/>
    </location>
</feature>
<dbReference type="GO" id="GO:0016747">
    <property type="term" value="F:acyltransferase activity, transferring groups other than amino-acyl groups"/>
    <property type="evidence" value="ECO:0007669"/>
    <property type="project" value="InterPro"/>
</dbReference>
<keyword evidence="4" id="KW-1185">Reference proteome</keyword>
<feature type="transmembrane region" description="Helical" evidence="1">
    <location>
        <begin position="504"/>
        <end position="523"/>
    </location>
</feature>
<feature type="transmembrane region" description="Helical" evidence="1">
    <location>
        <begin position="581"/>
        <end position="602"/>
    </location>
</feature>
<dbReference type="PANTHER" id="PTHR11161:SF0">
    <property type="entry name" value="O-ACYLTRANSFERASE LIKE PROTEIN"/>
    <property type="match status" value="1"/>
</dbReference>
<keyword evidence="1" id="KW-0812">Transmembrane</keyword>
<keyword evidence="1" id="KW-1133">Transmembrane helix</keyword>
<feature type="transmembrane region" description="Helical" evidence="1">
    <location>
        <begin position="362"/>
        <end position="392"/>
    </location>
</feature>
<feature type="transmembrane region" description="Helical" evidence="1">
    <location>
        <begin position="688"/>
        <end position="714"/>
    </location>
</feature>
<evidence type="ECO:0000313" key="4">
    <source>
        <dbReference type="Proteomes" id="UP000594260"/>
    </source>
</evidence>
<dbReference type="GeneID" id="111254254"/>
<dbReference type="SMART" id="SM00703">
    <property type="entry name" value="NRF"/>
    <property type="match status" value="1"/>
</dbReference>
<dbReference type="KEGG" id="vde:111254254"/>
<feature type="transmembrane region" description="Helical" evidence="1">
    <location>
        <begin position="323"/>
        <end position="342"/>
    </location>
</feature>
<dbReference type="OrthoDB" id="6485811at2759"/>
<evidence type="ECO:0000313" key="3">
    <source>
        <dbReference type="EnsemblMetazoa" id="XP_022670635"/>
    </source>
</evidence>
<dbReference type="RefSeq" id="XP_022670635.1">
    <property type="nucleotide sequence ID" value="XM_022814900.1"/>
</dbReference>
<name>A0A7M7KTM3_VARDE</name>
<dbReference type="InterPro" id="IPR006621">
    <property type="entry name" value="Nose-resist-to-fluoxetine_N"/>
</dbReference>
<dbReference type="Proteomes" id="UP000594260">
    <property type="component" value="Unplaced"/>
</dbReference>
<dbReference type="Pfam" id="PF20146">
    <property type="entry name" value="NRF"/>
    <property type="match status" value="1"/>
</dbReference>
<organism evidence="3 4">
    <name type="scientific">Varroa destructor</name>
    <name type="common">Honeybee mite</name>
    <dbReference type="NCBI Taxonomy" id="109461"/>
    <lineage>
        <taxon>Eukaryota</taxon>
        <taxon>Metazoa</taxon>
        <taxon>Ecdysozoa</taxon>
        <taxon>Arthropoda</taxon>
        <taxon>Chelicerata</taxon>
        <taxon>Arachnida</taxon>
        <taxon>Acari</taxon>
        <taxon>Parasitiformes</taxon>
        <taxon>Mesostigmata</taxon>
        <taxon>Gamasina</taxon>
        <taxon>Dermanyssoidea</taxon>
        <taxon>Varroidae</taxon>
        <taxon>Varroa</taxon>
    </lineage>
</organism>
<dbReference type="InterPro" id="IPR002656">
    <property type="entry name" value="Acyl_transf_3_dom"/>
</dbReference>
<reference evidence="3" key="1">
    <citation type="submission" date="2021-01" db="UniProtKB">
        <authorList>
            <consortium name="EnsemblMetazoa"/>
        </authorList>
    </citation>
    <scope>IDENTIFICATION</scope>
</reference>
<dbReference type="Pfam" id="PF01757">
    <property type="entry name" value="Acyl_transf_3"/>
    <property type="match status" value="1"/>
</dbReference>
<accession>A0A7M7KTM3</accession>
<dbReference type="PANTHER" id="PTHR11161">
    <property type="entry name" value="O-ACYLTRANSFERASE"/>
    <property type="match status" value="1"/>
</dbReference>
<keyword evidence="1" id="KW-0472">Membrane</keyword>
<evidence type="ECO:0000256" key="1">
    <source>
        <dbReference type="SAM" id="Phobius"/>
    </source>
</evidence>
<dbReference type="InterPro" id="IPR052728">
    <property type="entry name" value="O2_lipid_transport_reg"/>
</dbReference>
<feature type="transmembrane region" description="Helical" evidence="1">
    <location>
        <begin position="655"/>
        <end position="676"/>
    </location>
</feature>
<feature type="domain" description="Nose resistant-to-fluoxetine protein N-terminal" evidence="2">
    <location>
        <begin position="107"/>
        <end position="255"/>
    </location>
</feature>
<dbReference type="AlphaFoldDB" id="A0A7M7KTM3"/>
<feature type="transmembrane region" description="Helical" evidence="1">
    <location>
        <begin position="413"/>
        <end position="433"/>
    </location>
</feature>
<dbReference type="OMA" id="AAYFKMF"/>
<feature type="transmembrane region" description="Helical" evidence="1">
    <location>
        <begin position="473"/>
        <end position="492"/>
    </location>
</feature>
<feature type="transmembrane region" description="Helical" evidence="1">
    <location>
        <begin position="622"/>
        <end position="648"/>
    </location>
</feature>
<sequence>MDHDCRPIGCQLPAPNTWCHVQGQGSNAFFIEATNGRTGHLVWFSYFNKIRSGDVTFHQNGWPENSSIEVAQEIWSRQEDSMKSALERIIKPVFPRLIRTGSEADISPECQAAMLKMILGVRSLKTWALHMVDASGKLPNGLFSGTAATLGHFEQCLAVSVGDEDDGGFRGKYCYVKTAAPNLPRPTYNSSEIVEDSESILNWFYRNAYWIQQFGSRLGVCVPSHCTNEDISKMTNYAFSSINGAAKVLDCYVDEGWTFDGLQKVVICCVGLMLAFCLTCTIYELFSTTNKSSRTHLLLLNFSAIQNSGKIFKMSSSKRNIRCLYGIRTISCGWIVLGHIYFMTDLDSFARFASLRKLEDLFSSFLFTVVENFSLPVDTFFAITGLLLIWTSRDDELKPFSYRSWASQVFRRIYRIYPCYLLLHGLYILMPAFGQGPMWNEVFSNIRRNVYETSWTNLIFVNNFVQWSDNLMLHSWFIAVNMQLFIVGVPLAHALRRRPRLTSVIMAMASLLGCVVVCITLAVNEYPPAMLMMTAQYDKAVNFISYVYYMPYTHLGPFCMGMLLGYLLTEGYSPKLNTVQILLGNISALLLMAVSVFGAYPFRAGWPIDYKWIVLYGGFHRIVWTAGVCWFILTSVTGQGGIISAFLSADLFQPFSVLSFTVYLLHPALIIVYVALTKEIQQLDHFYMTVLFLGIWTLSHMAAYVMCTIAELPFAGLEKLLREKPMNNLKISTNKKQKESRRKDLVCIDGVASNFEGVMGQCEHESVGKVSHSIFRIIEQPTKTFFIGQDQHRLNRPHEHYYTKPTICGGLQPPQMTSGKLDSKTFAKYKF</sequence>
<proteinExistence type="predicted"/>
<evidence type="ECO:0000259" key="2">
    <source>
        <dbReference type="SMART" id="SM00703"/>
    </source>
</evidence>
<protein>
    <recommendedName>
        <fullName evidence="2">Nose resistant-to-fluoxetine protein N-terminal domain-containing protein</fullName>
    </recommendedName>
</protein>
<dbReference type="InParanoid" id="A0A7M7KTM3"/>
<feature type="transmembrane region" description="Helical" evidence="1">
    <location>
        <begin position="543"/>
        <end position="569"/>
    </location>
</feature>
<dbReference type="EnsemblMetazoa" id="XM_022814900">
    <property type="protein sequence ID" value="XP_022670635"/>
    <property type="gene ID" value="LOC111254254"/>
</dbReference>